<name>A0A5J9VPM9_9POAL</name>
<evidence type="ECO:0008006" key="4">
    <source>
        <dbReference type="Google" id="ProtNLM"/>
    </source>
</evidence>
<gene>
    <name evidence="2" type="ORF">EJB05_10727</name>
</gene>
<feature type="region of interest" description="Disordered" evidence="1">
    <location>
        <begin position="56"/>
        <end position="77"/>
    </location>
</feature>
<keyword evidence="3" id="KW-1185">Reference proteome</keyword>
<evidence type="ECO:0000313" key="2">
    <source>
        <dbReference type="EMBL" id="TVU37414.1"/>
    </source>
</evidence>
<accession>A0A5J9VPM9</accession>
<protein>
    <recommendedName>
        <fullName evidence="4">Reverse transcriptase zinc-binding domain-containing protein</fullName>
    </recommendedName>
</protein>
<dbReference type="AlphaFoldDB" id="A0A5J9VPM9"/>
<dbReference type="Proteomes" id="UP000324897">
    <property type="component" value="Chromosome 4"/>
</dbReference>
<dbReference type="Gramene" id="TVU37414">
    <property type="protein sequence ID" value="TVU37414"/>
    <property type="gene ID" value="EJB05_10727"/>
</dbReference>
<feature type="non-terminal residue" evidence="2">
    <location>
        <position position="1"/>
    </location>
</feature>
<reference evidence="2 3" key="1">
    <citation type="journal article" date="2019" name="Sci. Rep.">
        <title>A high-quality genome of Eragrostis curvula grass provides insights into Poaceae evolution and supports new strategies to enhance forage quality.</title>
        <authorList>
            <person name="Carballo J."/>
            <person name="Santos B.A.C.M."/>
            <person name="Zappacosta D."/>
            <person name="Garbus I."/>
            <person name="Selva J.P."/>
            <person name="Gallo C.A."/>
            <person name="Diaz A."/>
            <person name="Albertini E."/>
            <person name="Caccamo M."/>
            <person name="Echenique V."/>
        </authorList>
    </citation>
    <scope>NUCLEOTIDE SEQUENCE [LARGE SCALE GENOMIC DNA]</scope>
    <source>
        <strain evidence="3">cv. Victoria</strain>
        <tissue evidence="2">Leaf</tissue>
    </source>
</reference>
<feature type="compositionally biased region" description="Basic and acidic residues" evidence="1">
    <location>
        <begin position="62"/>
        <end position="77"/>
    </location>
</feature>
<evidence type="ECO:0000313" key="3">
    <source>
        <dbReference type="Proteomes" id="UP000324897"/>
    </source>
</evidence>
<organism evidence="2 3">
    <name type="scientific">Eragrostis curvula</name>
    <name type="common">weeping love grass</name>
    <dbReference type="NCBI Taxonomy" id="38414"/>
    <lineage>
        <taxon>Eukaryota</taxon>
        <taxon>Viridiplantae</taxon>
        <taxon>Streptophyta</taxon>
        <taxon>Embryophyta</taxon>
        <taxon>Tracheophyta</taxon>
        <taxon>Spermatophyta</taxon>
        <taxon>Magnoliopsida</taxon>
        <taxon>Liliopsida</taxon>
        <taxon>Poales</taxon>
        <taxon>Poaceae</taxon>
        <taxon>PACMAD clade</taxon>
        <taxon>Chloridoideae</taxon>
        <taxon>Eragrostideae</taxon>
        <taxon>Eragrostidinae</taxon>
        <taxon>Eragrostis</taxon>
    </lineage>
</organism>
<dbReference type="EMBL" id="RWGY01000007">
    <property type="protein sequence ID" value="TVU37414.1"/>
    <property type="molecule type" value="Genomic_DNA"/>
</dbReference>
<proteinExistence type="predicted"/>
<comment type="caution">
    <text evidence="2">The sequence shown here is derived from an EMBL/GenBank/DDBJ whole genome shotgun (WGS) entry which is preliminary data.</text>
</comment>
<sequence>MAAEKDLESDEALWALYDRWCYHFVERVHRPRAEMACRFVHFKEAVLLASQAKNRGRTGKSKAKDRGFKVKASADRSPEDRIQIRPGVYKLKRKNEEFCGDRLYVEARLVNDEQCEVCKDGVEDSTHLVLGCPFARRFWSLLGFDISSSVTCATLWKIQAPSAELAPNLNAFILFCFFQLWRHRNEVAFNSMAPCHKRLMEQCRKDARWWGRRLPERFGDFAFDWADLFARTGSSCDQ</sequence>
<evidence type="ECO:0000256" key="1">
    <source>
        <dbReference type="SAM" id="MobiDB-lite"/>
    </source>
</evidence>